<proteinExistence type="predicted"/>
<dbReference type="GO" id="GO:0000160">
    <property type="term" value="P:phosphorelay signal transduction system"/>
    <property type="evidence" value="ECO:0007669"/>
    <property type="project" value="UniProtKB-KW"/>
</dbReference>
<dbReference type="PROSITE" id="PS50894">
    <property type="entry name" value="HPT"/>
    <property type="match status" value="1"/>
</dbReference>
<evidence type="ECO:0000313" key="4">
    <source>
        <dbReference type="EMBL" id="PRC93840.1"/>
    </source>
</evidence>
<dbReference type="EMBL" id="PUGF01000005">
    <property type="protein sequence ID" value="PRC93840.1"/>
    <property type="molecule type" value="Genomic_DNA"/>
</dbReference>
<dbReference type="InterPro" id="IPR036641">
    <property type="entry name" value="HPT_dom_sf"/>
</dbReference>
<comment type="caution">
    <text evidence="4">The sequence shown here is derived from an EMBL/GenBank/DDBJ whole genome shotgun (WGS) entry which is preliminary data.</text>
</comment>
<evidence type="ECO:0000259" key="3">
    <source>
        <dbReference type="PROSITE" id="PS50894"/>
    </source>
</evidence>
<dbReference type="Gene3D" id="1.20.120.160">
    <property type="entry name" value="HPT domain"/>
    <property type="match status" value="1"/>
</dbReference>
<evidence type="ECO:0000313" key="5">
    <source>
        <dbReference type="Proteomes" id="UP000237839"/>
    </source>
</evidence>
<sequence>MSDESKSKYNEQTAAQAQELAEAMRALGEGFIGRIPTMIAAMEKELNLISLDPQDPAPWKLLYRLLHSLAGSSGSFGFSELGDRASELEQRINEILKSDDIAALQGRLEFIRDQRKFMVWMSENHVKKIAG</sequence>
<evidence type="ECO:0000256" key="2">
    <source>
        <dbReference type="PROSITE-ProRule" id="PRU00110"/>
    </source>
</evidence>
<accession>A0A2S9H1L1</accession>
<keyword evidence="5" id="KW-1185">Reference proteome</keyword>
<protein>
    <submittedName>
        <fullName evidence="4">Hpt domain</fullName>
    </submittedName>
</protein>
<dbReference type="GO" id="GO:0004672">
    <property type="term" value="F:protein kinase activity"/>
    <property type="evidence" value="ECO:0007669"/>
    <property type="project" value="UniProtKB-ARBA"/>
</dbReference>
<dbReference type="RefSeq" id="WP_165794939.1">
    <property type="nucleotide sequence ID" value="NZ_PUGF01000005.1"/>
</dbReference>
<keyword evidence="2" id="KW-0597">Phosphoprotein</keyword>
<dbReference type="SUPFAM" id="SSF47226">
    <property type="entry name" value="Histidine-containing phosphotransfer domain, HPT domain"/>
    <property type="match status" value="1"/>
</dbReference>
<keyword evidence="1" id="KW-0902">Two-component regulatory system</keyword>
<feature type="domain" description="HPt" evidence="3">
    <location>
        <begin position="20"/>
        <end position="125"/>
    </location>
</feature>
<dbReference type="Proteomes" id="UP000237839">
    <property type="component" value="Unassembled WGS sequence"/>
</dbReference>
<gene>
    <name evidence="4" type="ORF">S2091_1449</name>
</gene>
<name>A0A2S9H1L1_9BURK</name>
<feature type="modified residue" description="Phosphohistidine" evidence="2">
    <location>
        <position position="67"/>
    </location>
</feature>
<evidence type="ECO:0000256" key="1">
    <source>
        <dbReference type="ARBA" id="ARBA00023012"/>
    </source>
</evidence>
<reference evidence="4 5" key="1">
    <citation type="submission" date="2018-02" db="EMBL/GenBank/DDBJ databases">
        <title>Solimicrobium silvestre gen. nov., sp. nov., isolated from alpine forest soil.</title>
        <authorList>
            <person name="Margesin R."/>
            <person name="Albuquerque L."/>
            <person name="Zhang D.-C."/>
            <person name="Froufe H.J.C."/>
            <person name="Severino R."/>
            <person name="Roxo I."/>
            <person name="Egas C."/>
            <person name="Da Costa M.S."/>
        </authorList>
    </citation>
    <scope>NUCLEOTIDE SEQUENCE [LARGE SCALE GENOMIC DNA]</scope>
    <source>
        <strain evidence="4 5">S20-91</strain>
    </source>
</reference>
<dbReference type="InterPro" id="IPR008207">
    <property type="entry name" value="Sig_transdc_His_kin_Hpt_dom"/>
</dbReference>
<dbReference type="AlphaFoldDB" id="A0A2S9H1L1"/>
<organism evidence="4 5">
    <name type="scientific">Solimicrobium silvestre</name>
    <dbReference type="NCBI Taxonomy" id="2099400"/>
    <lineage>
        <taxon>Bacteria</taxon>
        <taxon>Pseudomonadati</taxon>
        <taxon>Pseudomonadota</taxon>
        <taxon>Betaproteobacteria</taxon>
        <taxon>Burkholderiales</taxon>
        <taxon>Oxalobacteraceae</taxon>
        <taxon>Solimicrobium</taxon>
    </lineage>
</organism>
<dbReference type="Pfam" id="PF01627">
    <property type="entry name" value="Hpt"/>
    <property type="match status" value="1"/>
</dbReference>